<dbReference type="AlphaFoldDB" id="A0A9W9Y7V5"/>
<dbReference type="OrthoDB" id="10481563at2759"/>
<organism evidence="2 3">
    <name type="scientific">Desmophyllum pertusum</name>
    <dbReference type="NCBI Taxonomy" id="174260"/>
    <lineage>
        <taxon>Eukaryota</taxon>
        <taxon>Metazoa</taxon>
        <taxon>Cnidaria</taxon>
        <taxon>Anthozoa</taxon>
        <taxon>Hexacorallia</taxon>
        <taxon>Scleractinia</taxon>
        <taxon>Caryophylliina</taxon>
        <taxon>Caryophylliidae</taxon>
        <taxon>Desmophyllum</taxon>
    </lineage>
</organism>
<accession>A0A9W9Y7V5</accession>
<proteinExistence type="predicted"/>
<comment type="caution">
    <text evidence="2">The sequence shown here is derived from an EMBL/GenBank/DDBJ whole genome shotgun (WGS) entry which is preliminary data.</text>
</comment>
<dbReference type="Proteomes" id="UP001163046">
    <property type="component" value="Unassembled WGS sequence"/>
</dbReference>
<feature type="compositionally biased region" description="Basic and acidic residues" evidence="1">
    <location>
        <begin position="13"/>
        <end position="25"/>
    </location>
</feature>
<evidence type="ECO:0000256" key="1">
    <source>
        <dbReference type="SAM" id="MobiDB-lite"/>
    </source>
</evidence>
<feature type="region of interest" description="Disordered" evidence="1">
    <location>
        <begin position="1"/>
        <end position="25"/>
    </location>
</feature>
<reference evidence="2" key="1">
    <citation type="submission" date="2023-01" db="EMBL/GenBank/DDBJ databases">
        <title>Genome assembly of the deep-sea coral Lophelia pertusa.</title>
        <authorList>
            <person name="Herrera S."/>
            <person name="Cordes E."/>
        </authorList>
    </citation>
    <scope>NUCLEOTIDE SEQUENCE</scope>
    <source>
        <strain evidence="2">USNM1676648</strain>
        <tissue evidence="2">Polyp</tissue>
    </source>
</reference>
<protein>
    <submittedName>
        <fullName evidence="2">Uncharacterized protein</fullName>
    </submittedName>
</protein>
<name>A0A9W9Y7V5_9CNID</name>
<sequence>MAKPDNKYTAVQMEEKKPTGDQHELEEPFNEDFWLKVQDKFSANEISWNRAMDEVRTDRLMAKYGTDSLLVIIRDWPVSEKYKDKPELVASLEYLISRFHRNNFRKRQRGGVQVLSC</sequence>
<evidence type="ECO:0000313" key="3">
    <source>
        <dbReference type="Proteomes" id="UP001163046"/>
    </source>
</evidence>
<gene>
    <name evidence="2" type="ORF">OS493_035010</name>
</gene>
<keyword evidence="3" id="KW-1185">Reference proteome</keyword>
<dbReference type="EMBL" id="MU827828">
    <property type="protein sequence ID" value="KAJ7321436.1"/>
    <property type="molecule type" value="Genomic_DNA"/>
</dbReference>
<evidence type="ECO:0000313" key="2">
    <source>
        <dbReference type="EMBL" id="KAJ7321436.1"/>
    </source>
</evidence>